<dbReference type="Pfam" id="PF11836">
    <property type="entry name" value="Phage_TAC_11"/>
    <property type="match status" value="1"/>
</dbReference>
<sequence>MITHKAFFGDAEYRFALTDAMIAELERLTDTGVGALYMRTVAMQFSLADVVEIIRLGLIGGDMAPAKAMQLVETYARNRPMSETFPLALDILDARWSGVTDEAAA</sequence>
<dbReference type="RefSeq" id="WP_106355776.1">
    <property type="nucleotide sequence ID" value="NZ_PVTP01000003.1"/>
</dbReference>
<evidence type="ECO:0000313" key="1">
    <source>
        <dbReference type="EMBL" id="PRY78891.1"/>
    </source>
</evidence>
<keyword evidence="2" id="KW-1185">Reference proteome</keyword>
<dbReference type="AlphaFoldDB" id="A0A2T0W1L1"/>
<dbReference type="EMBL" id="PVTP01000003">
    <property type="protein sequence ID" value="PRY78891.1"/>
    <property type="molecule type" value="Genomic_DNA"/>
</dbReference>
<proteinExistence type="predicted"/>
<name>A0A2T0W1L1_9RHOB</name>
<protein>
    <submittedName>
        <fullName evidence="1">Tail tube GTA-gp10-like protein</fullName>
    </submittedName>
</protein>
<reference evidence="1 2" key="1">
    <citation type="submission" date="2018-03" db="EMBL/GenBank/DDBJ databases">
        <title>Genomic Encyclopedia of Archaeal and Bacterial Type Strains, Phase II (KMG-II): from individual species to whole genera.</title>
        <authorList>
            <person name="Goeker M."/>
        </authorList>
    </citation>
    <scope>NUCLEOTIDE SEQUENCE [LARGE SCALE GENOMIC DNA]</scope>
    <source>
        <strain evidence="1 2">DSM 101533</strain>
    </source>
</reference>
<comment type="caution">
    <text evidence="1">The sequence shown here is derived from an EMBL/GenBank/DDBJ whole genome shotgun (WGS) entry which is preliminary data.</text>
</comment>
<organism evidence="1 2">
    <name type="scientific">Yoonia maritima</name>
    <dbReference type="NCBI Taxonomy" id="1435347"/>
    <lineage>
        <taxon>Bacteria</taxon>
        <taxon>Pseudomonadati</taxon>
        <taxon>Pseudomonadota</taxon>
        <taxon>Alphaproteobacteria</taxon>
        <taxon>Rhodobacterales</taxon>
        <taxon>Paracoccaceae</taxon>
        <taxon>Yoonia</taxon>
    </lineage>
</organism>
<dbReference type="Proteomes" id="UP000238007">
    <property type="component" value="Unassembled WGS sequence"/>
</dbReference>
<accession>A0A2T0W1L1</accession>
<evidence type="ECO:0000313" key="2">
    <source>
        <dbReference type="Proteomes" id="UP000238007"/>
    </source>
</evidence>
<dbReference type="OrthoDB" id="7509188at2"/>
<dbReference type="InterPro" id="IPR021791">
    <property type="entry name" value="Phage_TAC_11"/>
</dbReference>
<gene>
    <name evidence="1" type="ORF">CLV80_103219</name>
</gene>